<dbReference type="RefSeq" id="WP_055211623.1">
    <property type="nucleotide sequence ID" value="NZ_CP061202.1"/>
</dbReference>
<sequence length="70" mass="8241">MPKRLRLTRRFPVSMTNDAYRVLHRFAAEAGLSPDEALCFLFEHFNSVTHHENLAVRLRLFKAELEDRKA</sequence>
<dbReference type="AlphaFoldDB" id="A0A0Q0UI00"/>
<proteinExistence type="predicted"/>
<gene>
    <name evidence="1" type="ORF">SAMN04244550_00920</name>
</gene>
<name>A0A0Q0UI00_RHOCA</name>
<organism evidence="1 2">
    <name type="scientific">Rhodobacter capsulatus</name>
    <name type="common">Rhodopseudomonas capsulata</name>
    <dbReference type="NCBI Taxonomy" id="1061"/>
    <lineage>
        <taxon>Bacteria</taxon>
        <taxon>Pseudomonadati</taxon>
        <taxon>Pseudomonadota</taxon>
        <taxon>Alphaproteobacteria</taxon>
        <taxon>Rhodobacterales</taxon>
        <taxon>Rhodobacter group</taxon>
        <taxon>Rhodobacter</taxon>
    </lineage>
</organism>
<accession>A0A0Q0UI00</accession>
<reference evidence="1 2" key="1">
    <citation type="submission" date="2016-10" db="EMBL/GenBank/DDBJ databases">
        <authorList>
            <person name="de Groot N.N."/>
        </authorList>
    </citation>
    <scope>NUCLEOTIDE SEQUENCE [LARGE SCALE GENOMIC DNA]</scope>
    <source>
        <strain evidence="2">DSM 938 / 37b4</strain>
    </source>
</reference>
<dbReference type="EMBL" id="FNAY01000003">
    <property type="protein sequence ID" value="SDE72965.1"/>
    <property type="molecule type" value="Genomic_DNA"/>
</dbReference>
<evidence type="ECO:0000313" key="1">
    <source>
        <dbReference type="EMBL" id="SDE72965.1"/>
    </source>
</evidence>
<evidence type="ECO:0008006" key="3">
    <source>
        <dbReference type="Google" id="ProtNLM"/>
    </source>
</evidence>
<evidence type="ECO:0000313" key="2">
    <source>
        <dbReference type="Proteomes" id="UP000183812"/>
    </source>
</evidence>
<protein>
    <recommendedName>
        <fullName evidence="3">CopG family transcriptional regulator</fullName>
    </recommendedName>
</protein>
<dbReference type="OrthoDB" id="7644752at2"/>
<dbReference type="Proteomes" id="UP000183812">
    <property type="component" value="Unassembled WGS sequence"/>
</dbReference>